<evidence type="ECO:0000256" key="1">
    <source>
        <dbReference type="SAM" id="Phobius"/>
    </source>
</evidence>
<dbReference type="Proteomes" id="UP000199705">
    <property type="component" value="Unassembled WGS sequence"/>
</dbReference>
<keyword evidence="1" id="KW-0472">Membrane</keyword>
<dbReference type="AlphaFoldDB" id="A0A1G7RUR8"/>
<proteinExistence type="predicted"/>
<dbReference type="STRING" id="551996.SAMN05192573_102368"/>
<gene>
    <name evidence="2" type="ORF">SAMN05192573_102368</name>
</gene>
<evidence type="ECO:0000313" key="3">
    <source>
        <dbReference type="Proteomes" id="UP000199705"/>
    </source>
</evidence>
<name>A0A1G7RUR8_9SPHI</name>
<organism evidence="2 3">
    <name type="scientific">Mucilaginibacter gossypii</name>
    <dbReference type="NCBI Taxonomy" id="551996"/>
    <lineage>
        <taxon>Bacteria</taxon>
        <taxon>Pseudomonadati</taxon>
        <taxon>Bacteroidota</taxon>
        <taxon>Sphingobacteriia</taxon>
        <taxon>Sphingobacteriales</taxon>
        <taxon>Sphingobacteriaceae</taxon>
        <taxon>Mucilaginibacter</taxon>
    </lineage>
</organism>
<sequence length="83" mass="9760">MIFLSNRFTGVKGYKKGDVIGYKVFKKMARLVRRAISHDYFNLVKSQLLWVTIFFALGFIKFALHMLLGQFHYTNYGLMPFSQ</sequence>
<evidence type="ECO:0000313" key="2">
    <source>
        <dbReference type="EMBL" id="SDG14535.1"/>
    </source>
</evidence>
<keyword evidence="1" id="KW-1133">Transmembrane helix</keyword>
<accession>A0A1G7RUR8</accession>
<protein>
    <submittedName>
        <fullName evidence="2">Uncharacterized protein</fullName>
    </submittedName>
</protein>
<feature type="transmembrane region" description="Helical" evidence="1">
    <location>
        <begin position="48"/>
        <end position="68"/>
    </location>
</feature>
<dbReference type="EMBL" id="FNCG01000002">
    <property type="protein sequence ID" value="SDG14535.1"/>
    <property type="molecule type" value="Genomic_DNA"/>
</dbReference>
<reference evidence="3" key="1">
    <citation type="submission" date="2016-10" db="EMBL/GenBank/DDBJ databases">
        <authorList>
            <person name="Varghese N."/>
            <person name="Submissions S."/>
        </authorList>
    </citation>
    <scope>NUCLEOTIDE SEQUENCE [LARGE SCALE GENOMIC DNA]</scope>
    <source>
        <strain evidence="3">Gh-67</strain>
    </source>
</reference>
<keyword evidence="1" id="KW-0812">Transmembrane</keyword>
<keyword evidence="3" id="KW-1185">Reference proteome</keyword>